<keyword evidence="1 2" id="KW-0378">Hydrolase</keyword>
<evidence type="ECO:0000256" key="1">
    <source>
        <dbReference type="ARBA" id="ARBA00022801"/>
    </source>
</evidence>
<sequence>MATSGAGSGGTVAPPPPAATEQQQQQQPPAAGSTEQQQAKVRNYPDEPRVGVGIVVLRQLPPANTPEVLLIRRAKEPSKGMWCFPGGSLELGESLVECAVRETLEETGIHLRNAPREGEIFSDTLDFPSPVSSSDAMIRDEQGRLMYHYAIINLAAAPEDPHQPPVPSDDVDAAEWFPVAQLRGLKDLVVHCDQVAERAWQQYTPRS</sequence>
<dbReference type="PANTHER" id="PTHR43736:SF1">
    <property type="entry name" value="DIHYDRONEOPTERIN TRIPHOSPHATE DIPHOSPHATASE"/>
    <property type="match status" value="1"/>
</dbReference>
<evidence type="ECO:0000256" key="2">
    <source>
        <dbReference type="RuleBase" id="RU003476"/>
    </source>
</evidence>
<dbReference type="PROSITE" id="PS00893">
    <property type="entry name" value="NUDIX_BOX"/>
    <property type="match status" value="1"/>
</dbReference>
<dbReference type="CDD" id="cd04673">
    <property type="entry name" value="NUDIX_ADPRase"/>
    <property type="match status" value="1"/>
</dbReference>
<gene>
    <name evidence="5" type="ORF">COHA_006295</name>
</gene>
<evidence type="ECO:0000313" key="5">
    <source>
        <dbReference type="EMBL" id="KAI7839974.1"/>
    </source>
</evidence>
<dbReference type="Proteomes" id="UP001205105">
    <property type="component" value="Unassembled WGS sequence"/>
</dbReference>
<proteinExistence type="inferred from homology"/>
<dbReference type="PROSITE" id="PS51462">
    <property type="entry name" value="NUDIX"/>
    <property type="match status" value="1"/>
</dbReference>
<evidence type="ECO:0000313" key="6">
    <source>
        <dbReference type="Proteomes" id="UP001205105"/>
    </source>
</evidence>
<dbReference type="InterPro" id="IPR015797">
    <property type="entry name" value="NUDIX_hydrolase-like_dom_sf"/>
</dbReference>
<dbReference type="AlphaFoldDB" id="A0AAD5H0W9"/>
<protein>
    <recommendedName>
        <fullName evidence="4">Nudix hydrolase domain-containing protein</fullName>
    </recommendedName>
</protein>
<feature type="domain" description="Nudix hydrolase" evidence="4">
    <location>
        <begin position="47"/>
        <end position="201"/>
    </location>
</feature>
<feature type="compositionally biased region" description="Low complexity" evidence="3">
    <location>
        <begin position="19"/>
        <end position="34"/>
    </location>
</feature>
<dbReference type="InterPro" id="IPR020084">
    <property type="entry name" value="NUDIX_hydrolase_CS"/>
</dbReference>
<dbReference type="Gene3D" id="3.90.79.10">
    <property type="entry name" value="Nucleoside Triphosphate Pyrophosphohydrolase"/>
    <property type="match status" value="1"/>
</dbReference>
<dbReference type="Pfam" id="PF00293">
    <property type="entry name" value="NUDIX"/>
    <property type="match status" value="1"/>
</dbReference>
<dbReference type="InterPro" id="IPR000086">
    <property type="entry name" value="NUDIX_hydrolase_dom"/>
</dbReference>
<evidence type="ECO:0000259" key="4">
    <source>
        <dbReference type="PROSITE" id="PS51462"/>
    </source>
</evidence>
<comment type="caution">
    <text evidence="5">The sequence shown here is derived from an EMBL/GenBank/DDBJ whole genome shotgun (WGS) entry which is preliminary data.</text>
</comment>
<comment type="similarity">
    <text evidence="2">Belongs to the Nudix hydrolase family.</text>
</comment>
<reference evidence="5" key="1">
    <citation type="submission" date="2020-11" db="EMBL/GenBank/DDBJ databases">
        <title>Chlorella ohadii genome sequencing and assembly.</title>
        <authorList>
            <person name="Murik O."/>
            <person name="Treves H."/>
            <person name="Kedem I."/>
            <person name="Shotland Y."/>
            <person name="Kaplan A."/>
        </authorList>
    </citation>
    <scope>NUCLEOTIDE SEQUENCE</scope>
    <source>
        <strain evidence="5">1</strain>
    </source>
</reference>
<organism evidence="5 6">
    <name type="scientific">Chlorella ohadii</name>
    <dbReference type="NCBI Taxonomy" id="2649997"/>
    <lineage>
        <taxon>Eukaryota</taxon>
        <taxon>Viridiplantae</taxon>
        <taxon>Chlorophyta</taxon>
        <taxon>core chlorophytes</taxon>
        <taxon>Trebouxiophyceae</taxon>
        <taxon>Chlorellales</taxon>
        <taxon>Chlorellaceae</taxon>
        <taxon>Chlorella clade</taxon>
        <taxon>Chlorella</taxon>
    </lineage>
</organism>
<dbReference type="PANTHER" id="PTHR43736">
    <property type="entry name" value="ADP-RIBOSE PYROPHOSPHATASE"/>
    <property type="match status" value="1"/>
</dbReference>
<feature type="compositionally biased region" description="Gly residues" evidence="3">
    <location>
        <begin position="1"/>
        <end position="10"/>
    </location>
</feature>
<dbReference type="EMBL" id="JADXDR010000088">
    <property type="protein sequence ID" value="KAI7839974.1"/>
    <property type="molecule type" value="Genomic_DNA"/>
</dbReference>
<feature type="region of interest" description="Disordered" evidence="3">
    <location>
        <begin position="1"/>
        <end position="45"/>
    </location>
</feature>
<dbReference type="PRINTS" id="PR00502">
    <property type="entry name" value="NUDIXFAMILY"/>
</dbReference>
<name>A0AAD5H0W9_9CHLO</name>
<dbReference type="GO" id="GO:0016787">
    <property type="term" value="F:hydrolase activity"/>
    <property type="evidence" value="ECO:0007669"/>
    <property type="project" value="UniProtKB-KW"/>
</dbReference>
<accession>A0AAD5H0W9</accession>
<evidence type="ECO:0000256" key="3">
    <source>
        <dbReference type="SAM" id="MobiDB-lite"/>
    </source>
</evidence>
<dbReference type="InterPro" id="IPR020476">
    <property type="entry name" value="Nudix_hydrolase"/>
</dbReference>
<keyword evidence="6" id="KW-1185">Reference proteome</keyword>
<dbReference type="SUPFAM" id="SSF55811">
    <property type="entry name" value="Nudix"/>
    <property type="match status" value="1"/>
</dbReference>